<dbReference type="InterPro" id="IPR035979">
    <property type="entry name" value="RBD_domain_sf"/>
</dbReference>
<dbReference type="PROSITE" id="PS50102">
    <property type="entry name" value="RRM"/>
    <property type="match status" value="1"/>
</dbReference>
<feature type="region of interest" description="Disordered" evidence="3">
    <location>
        <begin position="71"/>
        <end position="206"/>
    </location>
</feature>
<feature type="compositionally biased region" description="Acidic residues" evidence="3">
    <location>
        <begin position="135"/>
        <end position="152"/>
    </location>
</feature>
<dbReference type="PANTHER" id="PTHR48025:SF11">
    <property type="entry name" value="RNA-BINDING PROTEIN CP33, CHLOROPLASTIC"/>
    <property type="match status" value="1"/>
</dbReference>
<evidence type="ECO:0000256" key="2">
    <source>
        <dbReference type="PROSITE-ProRule" id="PRU00176"/>
    </source>
</evidence>
<evidence type="ECO:0000256" key="3">
    <source>
        <dbReference type="SAM" id="MobiDB-lite"/>
    </source>
</evidence>
<feature type="domain" description="RRM" evidence="4">
    <location>
        <begin position="268"/>
        <end position="331"/>
    </location>
</feature>
<keyword evidence="1 2" id="KW-0694">RNA-binding</keyword>
<dbReference type="GO" id="GO:0003729">
    <property type="term" value="F:mRNA binding"/>
    <property type="evidence" value="ECO:0007669"/>
    <property type="project" value="TreeGrafter"/>
</dbReference>
<dbReference type="PANTHER" id="PTHR48025">
    <property type="entry name" value="OS02G0815200 PROTEIN"/>
    <property type="match status" value="1"/>
</dbReference>
<accession>A0A6V7NMD9</accession>
<feature type="compositionally biased region" description="Pro residues" evidence="3">
    <location>
        <begin position="73"/>
        <end position="85"/>
    </location>
</feature>
<dbReference type="InterPro" id="IPR012677">
    <property type="entry name" value="Nucleotide-bd_a/b_plait_sf"/>
</dbReference>
<dbReference type="SUPFAM" id="SSF54928">
    <property type="entry name" value="RNA-binding domain, RBD"/>
    <property type="match status" value="1"/>
</dbReference>
<evidence type="ECO:0000256" key="1">
    <source>
        <dbReference type="ARBA" id="ARBA00022884"/>
    </source>
</evidence>
<feature type="compositionally biased region" description="Low complexity" evidence="3">
    <location>
        <begin position="124"/>
        <end position="133"/>
    </location>
</feature>
<name>A0A6V7NMD9_ANACO</name>
<evidence type="ECO:0000259" key="4">
    <source>
        <dbReference type="PROSITE" id="PS50102"/>
    </source>
</evidence>
<dbReference type="Pfam" id="PF00076">
    <property type="entry name" value="RRM_1"/>
    <property type="match status" value="1"/>
</dbReference>
<proteinExistence type="predicted"/>
<dbReference type="AlphaFoldDB" id="A0A6V7NMD9"/>
<gene>
    <name evidence="5" type="ORF">CB5_LOCUS2858</name>
</gene>
<dbReference type="GO" id="GO:1901259">
    <property type="term" value="P:chloroplast rRNA processing"/>
    <property type="evidence" value="ECO:0007669"/>
    <property type="project" value="TreeGrafter"/>
</dbReference>
<organism evidence="5">
    <name type="scientific">Ananas comosus var. bracteatus</name>
    <name type="common">red pineapple</name>
    <dbReference type="NCBI Taxonomy" id="296719"/>
    <lineage>
        <taxon>Eukaryota</taxon>
        <taxon>Viridiplantae</taxon>
        <taxon>Streptophyta</taxon>
        <taxon>Embryophyta</taxon>
        <taxon>Tracheophyta</taxon>
        <taxon>Spermatophyta</taxon>
        <taxon>Magnoliopsida</taxon>
        <taxon>Liliopsida</taxon>
        <taxon>Poales</taxon>
        <taxon>Bromeliaceae</taxon>
        <taxon>Bromelioideae</taxon>
        <taxon>Ananas</taxon>
    </lineage>
</organism>
<feature type="region of interest" description="Disordered" evidence="3">
    <location>
        <begin position="353"/>
        <end position="385"/>
    </location>
</feature>
<dbReference type="EMBL" id="LR862139">
    <property type="protein sequence ID" value="CAD1819647.1"/>
    <property type="molecule type" value="Genomic_DNA"/>
</dbReference>
<feature type="compositionally biased region" description="Low complexity" evidence="3">
    <location>
        <begin position="86"/>
        <end position="98"/>
    </location>
</feature>
<dbReference type="GO" id="GO:0009535">
    <property type="term" value="C:chloroplast thylakoid membrane"/>
    <property type="evidence" value="ECO:0007669"/>
    <property type="project" value="TreeGrafter"/>
</dbReference>
<evidence type="ECO:0000313" key="5">
    <source>
        <dbReference type="EMBL" id="CAD1819647.1"/>
    </source>
</evidence>
<feature type="compositionally biased region" description="Basic residues" evidence="3">
    <location>
        <begin position="183"/>
        <end position="196"/>
    </location>
</feature>
<protein>
    <recommendedName>
        <fullName evidence="4">RRM domain-containing protein</fullName>
    </recommendedName>
</protein>
<dbReference type="InterPro" id="IPR000504">
    <property type="entry name" value="RRM_dom"/>
</dbReference>
<reference evidence="5" key="1">
    <citation type="submission" date="2020-07" db="EMBL/GenBank/DDBJ databases">
        <authorList>
            <person name="Lin J."/>
        </authorList>
    </citation>
    <scope>NUCLEOTIDE SEQUENCE</scope>
</reference>
<feature type="compositionally biased region" description="Pro residues" evidence="3">
    <location>
        <begin position="110"/>
        <end position="123"/>
    </location>
</feature>
<dbReference type="SMART" id="SM00360">
    <property type="entry name" value="RRM"/>
    <property type="match status" value="1"/>
</dbReference>
<sequence>MGGSIIEAQSIRTVANALRVAGASLSPSSPFSLSLSLSLSLARARALSLSLSLSLSTLQWRPLRFAPFSTPSSPSPLVPPSPNPTPTLSLSSLRFPSPQTQEAPLHRCKPPLPLSPPPSPPRLLPLFASSSAAYSEEDGAGDELGDEGDELFSELKSPPATHESGRLLRRQPPLLHDLGSARRNLRRGRHRRHRRSDLRPSHRSEPGICVRYDGTVEEANEAIRMFDGSQVGGRTVKVNFPEVPRGGEREVMGPKIRSGARGFIDSPHKVYAGNLGWSLTSQALREAFSSQPGLLGAKIIFDRDTGRSRGFGFVSFASAEEAQAAIEAMNGVVTIDSLLLLFLYRGRRKATSLKPCCGEPPASPSPESATQAEVEEGVLQSSPSY</sequence>
<dbReference type="Gene3D" id="3.30.70.330">
    <property type="match status" value="2"/>
</dbReference>
<dbReference type="InterPro" id="IPR050502">
    <property type="entry name" value="Euk_RNA-bind_prot"/>
</dbReference>